<evidence type="ECO:0000259" key="2">
    <source>
        <dbReference type="Pfam" id="PF06259"/>
    </source>
</evidence>
<gene>
    <name evidence="3" type="ORF">OE229_17235</name>
</gene>
<dbReference type="RefSeq" id="WP_262139079.1">
    <property type="nucleotide sequence ID" value="NZ_CP106879.1"/>
</dbReference>
<reference evidence="3" key="1">
    <citation type="submission" date="2022-09" db="EMBL/GenBank/DDBJ databases">
        <title>Taxonomy of Curtobacterium flaccumfaciens.</title>
        <authorList>
            <person name="Osdaghi E."/>
            <person name="Taghavi S.M."/>
            <person name="Hamidizade M."/>
            <person name="Abachi H."/>
            <person name="Fazliarab A."/>
            <person name="Baeyen S."/>
            <person name="Portier P."/>
            <person name="Van Vaerenbergh J."/>
            <person name="Jacques M.-A."/>
        </authorList>
    </citation>
    <scope>NUCLEOTIDE SEQUENCE</scope>
    <source>
        <strain evidence="3">AGQB46</strain>
    </source>
</reference>
<protein>
    <submittedName>
        <fullName evidence="3">Alpha/beta hydrolase family protein</fullName>
    </submittedName>
</protein>
<feature type="region of interest" description="Disordered" evidence="1">
    <location>
        <begin position="104"/>
        <end position="138"/>
    </location>
</feature>
<feature type="compositionally biased region" description="Low complexity" evidence="1">
    <location>
        <begin position="176"/>
        <end position="189"/>
    </location>
</feature>
<evidence type="ECO:0000256" key="1">
    <source>
        <dbReference type="SAM" id="MobiDB-lite"/>
    </source>
</evidence>
<keyword evidence="3" id="KW-0378">Hydrolase</keyword>
<proteinExistence type="predicted"/>
<dbReference type="GO" id="GO:0016787">
    <property type="term" value="F:hydrolase activity"/>
    <property type="evidence" value="ECO:0007669"/>
    <property type="project" value="UniProtKB-KW"/>
</dbReference>
<dbReference type="Proteomes" id="UP001062223">
    <property type="component" value="Chromosome"/>
</dbReference>
<accession>A0A9Q9T2V7</accession>
<name>A0A9Q9T2V7_9MICO</name>
<organism evidence="3 4">
    <name type="scientific">Curtobacterium poinsettiae</name>
    <dbReference type="NCBI Taxonomy" id="159612"/>
    <lineage>
        <taxon>Bacteria</taxon>
        <taxon>Bacillati</taxon>
        <taxon>Actinomycetota</taxon>
        <taxon>Actinomycetes</taxon>
        <taxon>Micrococcales</taxon>
        <taxon>Microbacteriaceae</taxon>
        <taxon>Curtobacterium</taxon>
    </lineage>
</organism>
<dbReference type="InterPro" id="IPR010427">
    <property type="entry name" value="DUF1023"/>
</dbReference>
<feature type="region of interest" description="Disordered" evidence="1">
    <location>
        <begin position="153"/>
        <end position="189"/>
    </location>
</feature>
<dbReference type="Pfam" id="PF06259">
    <property type="entry name" value="Abhydrolase_8"/>
    <property type="match status" value="1"/>
</dbReference>
<sequence length="641" mass="67527">MPVDRLVAQGHRPSSRVEGQIAIHTGVCVTIVFDDGAADALIAAAEGASGDLRSQAMADRMRVESAVREFRGSYATLFTTDSTIRSEDTQRLAGVFADLKTSIDRAKREAESERRRLRESREWSAREEEREQRRASGDPLAVASAYIDGVIDRRPDDTAVHPTPVTATFLPRARPRTAGGSSGSTSSADPDALLTFVGASRAADGSAGQHLIRVKNAWTRFCSACSWVPVQGSTVVAGFDRLMAENALEASWIEGIANAFDRAGGGALPDLMLDAVATVTASPALSELLRPGLTPAEVAAAWAKVPQTDEYIESLPLATQYLLANLDGIPAAQRDIASRAVLAAAVRDPERVYTLMGFGEQRIGRSDFEEQVNALQKAVDAADLSAETLPGPAASKTAQLVGFGVHDGALVAAVSLGDLDTAKNVTVNVPGMNSDVAGMGERVVAAEGLLRQAHSDDRSQTYAVVSWVGYHAPNPAEVGWPDRSESGAGQLASFVDGVFDSRSDGGPDTFTVAAHSYGSTTAVQGLQLTEHQVESFVSYGSVGFPRGTEIDDVHAANVYATAAKDDPLGPGGQWLGVATRADPLGFDGVQEFSSEAAEGTRGVTGHDMWHDSDSDDVGYLSNDSTTLRTLAQIVADGKMGP</sequence>
<dbReference type="EMBL" id="CP106879">
    <property type="protein sequence ID" value="UYC80829.1"/>
    <property type="molecule type" value="Genomic_DNA"/>
</dbReference>
<evidence type="ECO:0000313" key="3">
    <source>
        <dbReference type="EMBL" id="UYC80829.1"/>
    </source>
</evidence>
<dbReference type="AlphaFoldDB" id="A0A9Q9T2V7"/>
<feature type="domain" description="DUF1023" evidence="2">
    <location>
        <begin position="409"/>
        <end position="567"/>
    </location>
</feature>
<feature type="compositionally biased region" description="Basic and acidic residues" evidence="1">
    <location>
        <begin position="104"/>
        <end position="136"/>
    </location>
</feature>
<dbReference type="KEGG" id="cpoi:OE229_17235"/>
<evidence type="ECO:0000313" key="4">
    <source>
        <dbReference type="Proteomes" id="UP001062223"/>
    </source>
</evidence>